<feature type="coiled-coil region" evidence="1">
    <location>
        <begin position="69"/>
        <end position="107"/>
    </location>
</feature>
<dbReference type="EMBL" id="MTKT01002492">
    <property type="protein sequence ID" value="OWM78997.1"/>
    <property type="molecule type" value="Genomic_DNA"/>
</dbReference>
<name>A0A218X1Y1_PUNGR</name>
<reference evidence="3 5" key="3">
    <citation type="submission" date="2017-11" db="EMBL/GenBank/DDBJ databases">
        <title>De-novo sequencing of pomegranate (Punica granatum L.) genome.</title>
        <authorList>
            <person name="Akparov Z."/>
            <person name="Amiraslanov A."/>
            <person name="Hajiyeva S."/>
            <person name="Abbasov M."/>
            <person name="Kaur K."/>
            <person name="Hamwieh A."/>
            <person name="Solovyev V."/>
            <person name="Salamov A."/>
            <person name="Braich B."/>
            <person name="Kosarev P."/>
            <person name="Mahmoud A."/>
            <person name="Hajiyev E."/>
            <person name="Babayeva S."/>
            <person name="Izzatullayeva V."/>
            <person name="Mammadov A."/>
            <person name="Mammadov A."/>
            <person name="Sharifova S."/>
            <person name="Ojaghi J."/>
            <person name="Eynullazada K."/>
            <person name="Bayramov B."/>
            <person name="Abdulazimova A."/>
            <person name="Shahmuradov I."/>
        </authorList>
    </citation>
    <scope>NUCLEOTIDE SEQUENCE [LARGE SCALE GENOMIC DNA]</scope>
    <source>
        <strain evidence="3">AG2017</strain>
        <strain evidence="5">cv. AG2017</strain>
        <tissue evidence="3">Leaf</tissue>
    </source>
</reference>
<sequence length="158" mass="18594">MSLGPFQAEHERIASALSTLSIEEAGLSHKQRRSILEFWVDFDNFILDCLIIEPENYKKELQKLIFSALKKNRLSYKELSEKLTREEEELKKKLEETRSRKAKLISDWEALTAKSVETKSKYISQKPNLPEAEQWKRIFEERMSRLTAAWSSLKAQFL</sequence>
<protein>
    <submittedName>
        <fullName evidence="2">Uncharacterized protein</fullName>
    </submittedName>
</protein>
<keyword evidence="5" id="KW-1185">Reference proteome</keyword>
<dbReference type="Proteomes" id="UP000233551">
    <property type="component" value="Unassembled WGS sequence"/>
</dbReference>
<dbReference type="AlphaFoldDB" id="A0A218X1Y1"/>
<evidence type="ECO:0000313" key="4">
    <source>
        <dbReference type="Proteomes" id="UP000197138"/>
    </source>
</evidence>
<accession>A0A218X1Y1</accession>
<dbReference type="Proteomes" id="UP000197138">
    <property type="component" value="Unassembled WGS sequence"/>
</dbReference>
<gene>
    <name evidence="2" type="ORF">CDL15_Pgr003168</name>
    <name evidence="3" type="ORF">CRG98_036730</name>
</gene>
<evidence type="ECO:0000256" key="1">
    <source>
        <dbReference type="SAM" id="Coils"/>
    </source>
</evidence>
<keyword evidence="1" id="KW-0175">Coiled coil</keyword>
<organism evidence="2 4">
    <name type="scientific">Punica granatum</name>
    <name type="common">Pomegranate</name>
    <dbReference type="NCBI Taxonomy" id="22663"/>
    <lineage>
        <taxon>Eukaryota</taxon>
        <taxon>Viridiplantae</taxon>
        <taxon>Streptophyta</taxon>
        <taxon>Embryophyta</taxon>
        <taxon>Tracheophyta</taxon>
        <taxon>Spermatophyta</taxon>
        <taxon>Magnoliopsida</taxon>
        <taxon>eudicotyledons</taxon>
        <taxon>Gunneridae</taxon>
        <taxon>Pentapetalae</taxon>
        <taxon>rosids</taxon>
        <taxon>malvids</taxon>
        <taxon>Myrtales</taxon>
        <taxon>Lythraceae</taxon>
        <taxon>Punica</taxon>
    </lineage>
</organism>
<evidence type="ECO:0000313" key="5">
    <source>
        <dbReference type="Proteomes" id="UP000233551"/>
    </source>
</evidence>
<evidence type="ECO:0000313" key="2">
    <source>
        <dbReference type="EMBL" id="OWM78997.1"/>
    </source>
</evidence>
<evidence type="ECO:0000313" key="3">
    <source>
        <dbReference type="EMBL" id="PKI42932.1"/>
    </source>
</evidence>
<proteinExistence type="predicted"/>
<dbReference type="EMBL" id="PGOL01003125">
    <property type="protein sequence ID" value="PKI42932.1"/>
    <property type="molecule type" value="Genomic_DNA"/>
</dbReference>
<reference evidence="2" key="2">
    <citation type="submission" date="2017-06" db="EMBL/GenBank/DDBJ databases">
        <title>The pomegranate genome and the genomics of punicalagin biosynthesis.</title>
        <authorList>
            <person name="Xu C."/>
        </authorList>
    </citation>
    <scope>NUCLEOTIDE SEQUENCE [LARGE SCALE GENOMIC DNA]</scope>
    <source>
        <tissue evidence="2">Fresh leaf</tissue>
    </source>
</reference>
<reference evidence="4" key="1">
    <citation type="journal article" date="2017" name="Plant J.">
        <title>The pomegranate (Punica granatum L.) genome and the genomics of punicalagin biosynthesis.</title>
        <authorList>
            <person name="Qin G."/>
            <person name="Xu C."/>
            <person name="Ming R."/>
            <person name="Tang H."/>
            <person name="Guyot R."/>
            <person name="Kramer E.M."/>
            <person name="Hu Y."/>
            <person name="Yi X."/>
            <person name="Qi Y."/>
            <person name="Xu X."/>
            <person name="Gao Z."/>
            <person name="Pan H."/>
            <person name="Jian J."/>
            <person name="Tian Y."/>
            <person name="Yue Z."/>
            <person name="Xu Y."/>
        </authorList>
    </citation>
    <scope>NUCLEOTIDE SEQUENCE [LARGE SCALE GENOMIC DNA]</scope>
    <source>
        <strain evidence="4">cv. Dabenzi</strain>
    </source>
</reference>
<comment type="caution">
    <text evidence="2">The sequence shown here is derived from an EMBL/GenBank/DDBJ whole genome shotgun (WGS) entry which is preliminary data.</text>
</comment>